<dbReference type="Proteomes" id="UP001057580">
    <property type="component" value="Chromosome"/>
</dbReference>
<dbReference type="Pfam" id="PF05552">
    <property type="entry name" value="MS_channel_1st_1"/>
    <property type="match status" value="1"/>
</dbReference>
<feature type="domain" description="Mechanosensitive ion channel MscS" evidence="6">
    <location>
        <begin position="202"/>
        <end position="261"/>
    </location>
</feature>
<evidence type="ECO:0000256" key="4">
    <source>
        <dbReference type="ARBA" id="ARBA00023136"/>
    </source>
</evidence>
<name>A0A9E7R589_9EURY</name>
<dbReference type="InterPro" id="IPR008910">
    <property type="entry name" value="MSC_TM_helix"/>
</dbReference>
<organism evidence="7 8">
    <name type="scientific">Salinirubellus salinus</name>
    <dbReference type="NCBI Taxonomy" id="1364945"/>
    <lineage>
        <taxon>Archaea</taxon>
        <taxon>Methanobacteriati</taxon>
        <taxon>Methanobacteriota</taxon>
        <taxon>Stenosarchaea group</taxon>
        <taxon>Halobacteria</taxon>
        <taxon>Halobacteriales</taxon>
        <taxon>Natronomonadaceae</taxon>
        <taxon>Salinirubellus</taxon>
    </lineage>
</organism>
<dbReference type="RefSeq" id="WP_260594953.1">
    <property type="nucleotide sequence ID" value="NZ_CP104003.1"/>
</dbReference>
<dbReference type="SUPFAM" id="SSF50182">
    <property type="entry name" value="Sm-like ribonucleoproteins"/>
    <property type="match status" value="1"/>
</dbReference>
<dbReference type="InterPro" id="IPR010920">
    <property type="entry name" value="LSM_dom_sf"/>
</dbReference>
<comment type="subcellular location">
    <subcellularLocation>
        <location evidence="1">Membrane</location>
    </subcellularLocation>
</comment>
<evidence type="ECO:0000313" key="7">
    <source>
        <dbReference type="EMBL" id="UWM55842.1"/>
    </source>
</evidence>
<dbReference type="KEGG" id="ssai:N0B31_06035"/>
<keyword evidence="4 5" id="KW-0472">Membrane</keyword>
<dbReference type="InterPro" id="IPR023408">
    <property type="entry name" value="MscS_beta-dom_sf"/>
</dbReference>
<dbReference type="InterPro" id="IPR045275">
    <property type="entry name" value="MscS_archaea/bacteria_type"/>
</dbReference>
<keyword evidence="2 5" id="KW-0812">Transmembrane</keyword>
<dbReference type="AlphaFoldDB" id="A0A9E7R589"/>
<evidence type="ECO:0000256" key="1">
    <source>
        <dbReference type="ARBA" id="ARBA00004370"/>
    </source>
</evidence>
<dbReference type="GeneID" id="74941963"/>
<evidence type="ECO:0000256" key="3">
    <source>
        <dbReference type="ARBA" id="ARBA00022989"/>
    </source>
</evidence>
<feature type="transmembrane region" description="Helical" evidence="5">
    <location>
        <begin position="177"/>
        <end position="199"/>
    </location>
</feature>
<feature type="transmembrane region" description="Helical" evidence="5">
    <location>
        <begin position="113"/>
        <end position="131"/>
    </location>
</feature>
<dbReference type="Gene3D" id="1.10.287.1260">
    <property type="match status" value="1"/>
</dbReference>
<dbReference type="PANTHER" id="PTHR30221:SF20">
    <property type="entry name" value="SMALL-CONDUCTANCE MECHANOSENSITIVE CHANNEL"/>
    <property type="match status" value="1"/>
</dbReference>
<feature type="transmembrane region" description="Helical" evidence="5">
    <location>
        <begin position="84"/>
        <end position="107"/>
    </location>
</feature>
<dbReference type="Gene3D" id="2.30.30.60">
    <property type="match status" value="1"/>
</dbReference>
<dbReference type="Pfam" id="PF00924">
    <property type="entry name" value="MS_channel_2nd"/>
    <property type="match status" value="1"/>
</dbReference>
<sequence length="268" mass="29129">MLAQVTVRDVLRALTRLLTEQFDLFLAVLVLVTALLLGYGVTRLLREVMERIGVPEVVEGTPFERTVQRVGFSTVGLVSKLSGLFVIAVGVVLALRLVGVLTVELFVTQLVDYLPNLFIAALVVIVGLILGDKAELATSERLRSVKLPEVTLVPTLVKYSVFYVAFLVALAQLGVMVAALLVLLAAYSFGVFFLGGLAFKDMLSSAAAGVYLLLTEPYTIGDEVGIDGRRGIVQEIDVFVTRIESDGEEHVVPNRHVFQQGIVRVRGE</sequence>
<feature type="transmembrane region" description="Helical" evidence="5">
    <location>
        <begin position="24"/>
        <end position="42"/>
    </location>
</feature>
<proteinExistence type="predicted"/>
<evidence type="ECO:0000313" key="8">
    <source>
        <dbReference type="Proteomes" id="UP001057580"/>
    </source>
</evidence>
<dbReference type="PANTHER" id="PTHR30221">
    <property type="entry name" value="SMALL-CONDUCTANCE MECHANOSENSITIVE CHANNEL"/>
    <property type="match status" value="1"/>
</dbReference>
<evidence type="ECO:0000256" key="5">
    <source>
        <dbReference type="SAM" id="Phobius"/>
    </source>
</evidence>
<accession>A0A9E7R589</accession>
<protein>
    <submittedName>
        <fullName evidence="7">Mechanosensitive ion channel family protein</fullName>
    </submittedName>
</protein>
<dbReference type="EMBL" id="CP104003">
    <property type="protein sequence ID" value="UWM55842.1"/>
    <property type="molecule type" value="Genomic_DNA"/>
</dbReference>
<gene>
    <name evidence="7" type="ORF">N0B31_06035</name>
</gene>
<dbReference type="GO" id="GO:0008381">
    <property type="term" value="F:mechanosensitive monoatomic ion channel activity"/>
    <property type="evidence" value="ECO:0007669"/>
    <property type="project" value="InterPro"/>
</dbReference>
<feature type="transmembrane region" description="Helical" evidence="5">
    <location>
        <begin position="152"/>
        <end position="171"/>
    </location>
</feature>
<keyword evidence="3 5" id="KW-1133">Transmembrane helix</keyword>
<evidence type="ECO:0000259" key="6">
    <source>
        <dbReference type="Pfam" id="PF00924"/>
    </source>
</evidence>
<dbReference type="GO" id="GO:0016020">
    <property type="term" value="C:membrane"/>
    <property type="evidence" value="ECO:0007669"/>
    <property type="project" value="UniProtKB-SubCell"/>
</dbReference>
<dbReference type="InterPro" id="IPR006685">
    <property type="entry name" value="MscS_channel_2nd"/>
</dbReference>
<reference evidence="7" key="1">
    <citation type="submission" date="2022-09" db="EMBL/GenBank/DDBJ databases">
        <title>Diverse halophilic archaea isolated from saline environments.</title>
        <authorList>
            <person name="Cui H.-L."/>
        </authorList>
    </citation>
    <scope>NUCLEOTIDE SEQUENCE</scope>
    <source>
        <strain evidence="7">ZS-35-S2</strain>
    </source>
</reference>
<keyword evidence="8" id="KW-1185">Reference proteome</keyword>
<evidence type="ECO:0000256" key="2">
    <source>
        <dbReference type="ARBA" id="ARBA00022692"/>
    </source>
</evidence>